<feature type="active site" description="Charge relay system" evidence="7 8">
    <location>
        <position position="173"/>
    </location>
</feature>
<proteinExistence type="inferred from homology"/>
<dbReference type="SUPFAM" id="SSF52025">
    <property type="entry name" value="PA domain"/>
    <property type="match status" value="1"/>
</dbReference>
<feature type="domain" description="PA" evidence="11">
    <location>
        <begin position="387"/>
        <end position="461"/>
    </location>
</feature>
<dbReference type="InterPro" id="IPR050131">
    <property type="entry name" value="Peptidase_S8_subtilisin-like"/>
</dbReference>
<keyword evidence="2" id="KW-0964">Secreted</keyword>
<dbReference type="Gene3D" id="3.50.30.30">
    <property type="match status" value="1"/>
</dbReference>
<feature type="chain" id="PRO_5009446871" description="Subtilisin-like serine protease" evidence="9">
    <location>
        <begin position="21"/>
        <end position="896"/>
    </location>
</feature>
<evidence type="ECO:0008006" key="15">
    <source>
        <dbReference type="Google" id="ProtNLM"/>
    </source>
</evidence>
<evidence type="ECO:0000259" key="11">
    <source>
        <dbReference type="Pfam" id="PF02225"/>
    </source>
</evidence>
<evidence type="ECO:0000256" key="1">
    <source>
        <dbReference type="ARBA" id="ARBA00011073"/>
    </source>
</evidence>
<dbReference type="GO" id="GO:0016020">
    <property type="term" value="C:membrane"/>
    <property type="evidence" value="ECO:0007669"/>
    <property type="project" value="InterPro"/>
</dbReference>
<keyword evidence="2" id="KW-0134">Cell wall</keyword>
<dbReference type="InterPro" id="IPR022398">
    <property type="entry name" value="Peptidase_S8_His-AS"/>
</dbReference>
<reference evidence="14" key="1">
    <citation type="submission" date="2016-03" db="EMBL/GenBank/DDBJ databases">
        <authorList>
            <person name="Ploux O."/>
        </authorList>
    </citation>
    <scope>NUCLEOTIDE SEQUENCE [LARGE SCALE GENOMIC DNA]</scope>
    <source>
        <strain evidence="14">UK7</strain>
    </source>
</reference>
<dbReference type="InterPro" id="IPR046450">
    <property type="entry name" value="PA_dom_sf"/>
</dbReference>
<comment type="caution">
    <text evidence="13">The sequence shown here is derived from an EMBL/GenBank/DDBJ whole genome shotgun (WGS) entry which is preliminary data.</text>
</comment>
<sequence length="896" mass="92921">MLFSYPTAAVVLQIASLASAVELSAGLRASEQKVVPGAYIVTFDASLPSADEFYRNLTANGILATPRQTFDPAVFAGTSFKLHDVNSTHLDTIGSFAQVTSISPVTLHDRVTPVGEKAHVAKLGNAGAATLKGRASASPPAHSGTQTSHVMTGVDRLHAEGLDGTGMIIAMVDSGVDYTLAALGGGFGPGFKVARGHDFVGDYDANGNPAPDSDPMDCAGHGTHVAGIIGASNDPYVLGVAPNATLYSYKVFGCEASGGADDILISAFIMAHKDGADVITCSIGGDSPWPESPLSSAVAAVVARGTPCIFATGNSGEAGMFLTSAAAAGTGVTAVGSVDNTNTPSADVIFRYTTGGDATIEVPYNLEAGNFSGINLPVVANSLDSTVVSDACDPITKDLSGSIALIRRGICDFDVKIENALAAGAKYVLIYNNEPGEYDPYISDENVLGAAMISGVAGQELVKQLSAGHKIHADFGRHPLRKIITPGPANTLSGNAMSYFSSYGLSAENFVKPVISAPGGSILSTYLTTQGSYAVLSGTSMATPFVAGVVALYKQAKGKAISPKAINSALAATARPLHFNDRTKNSTSLASVAQQGSGLIDAYHFIHGSIVLSEPNLAFNDTANFVSSPSFYVENSGKKPQTYIITHAPAVNSYAFNASFGTPNNHVVAPDPEIDEKYSSVVISPSTLTLAPGAKKRISISVTPNASLNSTRVPVYSGFIKVTAADGEVASLPYAGVAAKMIDIPTLNPDYNTYDNSLADSVIPYSGPGKTPSGFIDFYNVSNYSYAQYTWANIMASRSIRLDIVSLNGTNPVIAAGLATVGSAVGFPFPWQGRQPSGYVFTTDFAGYMGDNASPLPSGVYKMVLRILKIFADPAKGSSYESSESPPFYLDMTNAP</sequence>
<evidence type="ECO:0000256" key="9">
    <source>
        <dbReference type="SAM" id="SignalP"/>
    </source>
</evidence>
<dbReference type="Gene3D" id="3.40.50.200">
    <property type="entry name" value="Peptidase S8/S53 domain"/>
    <property type="match status" value="2"/>
</dbReference>
<dbReference type="InterPro" id="IPR036852">
    <property type="entry name" value="Peptidase_S8/S53_dom_sf"/>
</dbReference>
<dbReference type="STRING" id="914237.A0A1E1LBQ8"/>
<dbReference type="CDD" id="cd07489">
    <property type="entry name" value="Peptidases_S8_5"/>
    <property type="match status" value="1"/>
</dbReference>
<keyword evidence="4 9" id="KW-0732">Signal</keyword>
<dbReference type="Proteomes" id="UP000178129">
    <property type="component" value="Unassembled WGS sequence"/>
</dbReference>
<evidence type="ECO:0000259" key="10">
    <source>
        <dbReference type="Pfam" id="PF00082"/>
    </source>
</evidence>
<evidence type="ECO:0000256" key="4">
    <source>
        <dbReference type="ARBA" id="ARBA00022729"/>
    </source>
</evidence>
<dbReference type="GO" id="GO:0004252">
    <property type="term" value="F:serine-type endopeptidase activity"/>
    <property type="evidence" value="ECO:0007669"/>
    <property type="project" value="UniProtKB-UniRule"/>
</dbReference>
<evidence type="ECO:0000313" key="13">
    <source>
        <dbReference type="EMBL" id="CZT07897.1"/>
    </source>
</evidence>
<dbReference type="PANTHER" id="PTHR43806:SF66">
    <property type="entry name" value="SERIN ENDOPEPTIDASE"/>
    <property type="match status" value="1"/>
</dbReference>
<dbReference type="InterPro" id="IPR010435">
    <property type="entry name" value="C5a/SBT2-like_Fn3"/>
</dbReference>
<feature type="domain" description="Peptidase S8/S53" evidence="10">
    <location>
        <begin position="164"/>
        <end position="584"/>
    </location>
</feature>
<dbReference type="InterPro" id="IPR023828">
    <property type="entry name" value="Peptidase_S8_Ser-AS"/>
</dbReference>
<evidence type="ECO:0000256" key="7">
    <source>
        <dbReference type="PIRSR" id="PIRSR615500-1"/>
    </source>
</evidence>
<dbReference type="Pfam" id="PF00082">
    <property type="entry name" value="Peptidase_S8"/>
    <property type="match status" value="1"/>
</dbReference>
<feature type="active site" description="Charge relay system" evidence="7 8">
    <location>
        <position position="540"/>
    </location>
</feature>
<dbReference type="SUPFAM" id="SSF52743">
    <property type="entry name" value="Subtilisin-like"/>
    <property type="match status" value="1"/>
</dbReference>
<dbReference type="EMBL" id="FJUW01000044">
    <property type="protein sequence ID" value="CZT07897.1"/>
    <property type="molecule type" value="Genomic_DNA"/>
</dbReference>
<dbReference type="Pfam" id="PF02225">
    <property type="entry name" value="PA"/>
    <property type="match status" value="1"/>
</dbReference>
<organism evidence="13 14">
    <name type="scientific">Rhynchosporium graminicola</name>
    <dbReference type="NCBI Taxonomy" id="2792576"/>
    <lineage>
        <taxon>Eukaryota</taxon>
        <taxon>Fungi</taxon>
        <taxon>Dikarya</taxon>
        <taxon>Ascomycota</taxon>
        <taxon>Pezizomycotina</taxon>
        <taxon>Leotiomycetes</taxon>
        <taxon>Helotiales</taxon>
        <taxon>Ploettnerulaceae</taxon>
        <taxon>Rhynchosporium</taxon>
    </lineage>
</organism>
<dbReference type="InterPro" id="IPR003137">
    <property type="entry name" value="PA_domain"/>
</dbReference>
<dbReference type="InParanoid" id="A0A1E1LBQ8"/>
<evidence type="ECO:0000256" key="5">
    <source>
        <dbReference type="ARBA" id="ARBA00022801"/>
    </source>
</evidence>
<evidence type="ECO:0000256" key="2">
    <source>
        <dbReference type="ARBA" id="ARBA00022512"/>
    </source>
</evidence>
<evidence type="ECO:0000313" key="14">
    <source>
        <dbReference type="Proteomes" id="UP000178129"/>
    </source>
</evidence>
<protein>
    <recommendedName>
        <fullName evidence="15">Subtilisin-like serine protease</fullName>
    </recommendedName>
</protein>
<dbReference type="PROSITE" id="PS00137">
    <property type="entry name" value="SUBTILASE_HIS"/>
    <property type="match status" value="1"/>
</dbReference>
<dbReference type="InterPro" id="IPR000209">
    <property type="entry name" value="Peptidase_S8/S53_dom"/>
</dbReference>
<accession>A0A1E1LBQ8</accession>
<feature type="active site" description="Charge relay system" evidence="7 8">
    <location>
        <position position="221"/>
    </location>
</feature>
<keyword evidence="6 8" id="KW-0720">Serine protease</keyword>
<evidence type="ECO:0000259" key="12">
    <source>
        <dbReference type="Pfam" id="PF06280"/>
    </source>
</evidence>
<dbReference type="PANTHER" id="PTHR43806">
    <property type="entry name" value="PEPTIDASE S8"/>
    <property type="match status" value="1"/>
</dbReference>
<evidence type="ECO:0000256" key="6">
    <source>
        <dbReference type="ARBA" id="ARBA00022825"/>
    </source>
</evidence>
<evidence type="ECO:0000256" key="8">
    <source>
        <dbReference type="PROSITE-ProRule" id="PRU01240"/>
    </source>
</evidence>
<dbReference type="PROSITE" id="PS51892">
    <property type="entry name" value="SUBTILASE"/>
    <property type="match status" value="1"/>
</dbReference>
<dbReference type="GO" id="GO:0006508">
    <property type="term" value="P:proteolysis"/>
    <property type="evidence" value="ECO:0007669"/>
    <property type="project" value="UniProtKB-KW"/>
</dbReference>
<dbReference type="InterPro" id="IPR034187">
    <property type="entry name" value="Peptidases_S8_5"/>
</dbReference>
<keyword evidence="5 8" id="KW-0378">Hydrolase</keyword>
<feature type="signal peptide" evidence="9">
    <location>
        <begin position="1"/>
        <end position="20"/>
    </location>
</feature>
<dbReference type="PROSITE" id="PS00138">
    <property type="entry name" value="SUBTILASE_SER"/>
    <property type="match status" value="1"/>
</dbReference>
<dbReference type="Pfam" id="PF06280">
    <property type="entry name" value="fn3_5"/>
    <property type="match status" value="1"/>
</dbReference>
<dbReference type="AlphaFoldDB" id="A0A1E1LBQ8"/>
<gene>
    <name evidence="13" type="ORF">RCO7_10632</name>
</gene>
<feature type="domain" description="C5a peptidase/Subtilisin-like protease SBT2-like Fn3-like" evidence="12">
    <location>
        <begin position="618"/>
        <end position="734"/>
    </location>
</feature>
<dbReference type="PRINTS" id="PR00723">
    <property type="entry name" value="SUBTILISIN"/>
</dbReference>
<keyword evidence="3 8" id="KW-0645">Protease</keyword>
<comment type="similarity">
    <text evidence="1 8">Belongs to the peptidase S8 family.</text>
</comment>
<evidence type="ECO:0000256" key="3">
    <source>
        <dbReference type="ARBA" id="ARBA00022670"/>
    </source>
</evidence>
<name>A0A1E1LBQ8_9HELO</name>
<keyword evidence="14" id="KW-1185">Reference proteome</keyword>
<dbReference type="InterPro" id="IPR015500">
    <property type="entry name" value="Peptidase_S8_subtilisin-rel"/>
</dbReference>